<name>A0A399F3T6_9DEIN</name>
<dbReference type="GO" id="GO:0016787">
    <property type="term" value="F:hydrolase activity"/>
    <property type="evidence" value="ECO:0007669"/>
    <property type="project" value="UniProtKB-KW"/>
</dbReference>
<dbReference type="InterPro" id="IPR029060">
    <property type="entry name" value="PIN-like_dom_sf"/>
</dbReference>
<evidence type="ECO:0000313" key="10">
    <source>
        <dbReference type="Proteomes" id="UP000265341"/>
    </source>
</evidence>
<evidence type="ECO:0000256" key="4">
    <source>
        <dbReference type="ARBA" id="ARBA00022723"/>
    </source>
</evidence>
<keyword evidence="4" id="KW-0479">Metal-binding</keyword>
<keyword evidence="6" id="KW-0460">Magnesium</keyword>
<evidence type="ECO:0000256" key="2">
    <source>
        <dbReference type="ARBA" id="ARBA00022649"/>
    </source>
</evidence>
<dbReference type="EC" id="3.1.-.-" evidence="9"/>
<evidence type="ECO:0000256" key="6">
    <source>
        <dbReference type="ARBA" id="ARBA00022842"/>
    </source>
</evidence>
<dbReference type="GO" id="GO:0046872">
    <property type="term" value="F:metal ion binding"/>
    <property type="evidence" value="ECO:0007669"/>
    <property type="project" value="UniProtKB-KW"/>
</dbReference>
<comment type="caution">
    <text evidence="9">The sequence shown here is derived from an EMBL/GenBank/DDBJ whole genome shotgun (WGS) entry which is preliminary data.</text>
</comment>
<reference evidence="9 10" key="1">
    <citation type="submission" date="2018-08" db="EMBL/GenBank/DDBJ databases">
        <title>Meiothermus roseus NBRC 110900 genome sequencing project.</title>
        <authorList>
            <person name="Da Costa M.S."/>
            <person name="Albuquerque L."/>
            <person name="Raposo P."/>
            <person name="Froufe H.J.C."/>
            <person name="Barroso C.S."/>
            <person name="Egas C."/>
        </authorList>
    </citation>
    <scope>NUCLEOTIDE SEQUENCE [LARGE SCALE GENOMIC DNA]</scope>
    <source>
        <strain evidence="9 10">NBRC 110900</strain>
    </source>
</reference>
<dbReference type="PANTHER" id="PTHR33653:SF1">
    <property type="entry name" value="RIBONUCLEASE VAPC2"/>
    <property type="match status" value="1"/>
</dbReference>
<dbReference type="GO" id="GO:0004519">
    <property type="term" value="F:endonuclease activity"/>
    <property type="evidence" value="ECO:0007669"/>
    <property type="project" value="UniProtKB-KW"/>
</dbReference>
<evidence type="ECO:0000256" key="7">
    <source>
        <dbReference type="ARBA" id="ARBA00038093"/>
    </source>
</evidence>
<keyword evidence="3" id="KW-0540">Nuclease</keyword>
<comment type="similarity">
    <text evidence="7">Belongs to the PINc/VapC protein family.</text>
</comment>
<dbReference type="OrthoDB" id="9796690at2"/>
<keyword evidence="5 9" id="KW-0378">Hydrolase</keyword>
<evidence type="ECO:0000256" key="3">
    <source>
        <dbReference type="ARBA" id="ARBA00022722"/>
    </source>
</evidence>
<dbReference type="AlphaFoldDB" id="A0A399F3T6"/>
<evidence type="ECO:0000259" key="8">
    <source>
        <dbReference type="Pfam" id="PF01850"/>
    </source>
</evidence>
<dbReference type="CDD" id="cd09881">
    <property type="entry name" value="PIN_VapC4-5_FitB-like"/>
    <property type="match status" value="1"/>
</dbReference>
<proteinExistence type="inferred from homology"/>
<dbReference type="InterPro" id="IPR002716">
    <property type="entry name" value="PIN_dom"/>
</dbReference>
<keyword evidence="9" id="KW-0255">Endonuclease</keyword>
<dbReference type="PANTHER" id="PTHR33653">
    <property type="entry name" value="RIBONUCLEASE VAPC2"/>
    <property type="match status" value="1"/>
</dbReference>
<organism evidence="9 10">
    <name type="scientific">Calidithermus roseus</name>
    <dbReference type="NCBI Taxonomy" id="1644118"/>
    <lineage>
        <taxon>Bacteria</taxon>
        <taxon>Thermotogati</taxon>
        <taxon>Deinococcota</taxon>
        <taxon>Deinococci</taxon>
        <taxon>Thermales</taxon>
        <taxon>Thermaceae</taxon>
        <taxon>Calidithermus</taxon>
    </lineage>
</organism>
<dbReference type="SUPFAM" id="SSF88723">
    <property type="entry name" value="PIN domain-like"/>
    <property type="match status" value="1"/>
</dbReference>
<dbReference type="EMBL" id="QWLA01000004">
    <property type="protein sequence ID" value="RIH89271.1"/>
    <property type="molecule type" value="Genomic_DNA"/>
</dbReference>
<keyword evidence="10" id="KW-1185">Reference proteome</keyword>
<sequence length="140" mass="15880">MISSKKNYVADTDFFIGYFRGEANAVATFQKLRQNQLFLSTYTYFELLEGEYYRAPGRVGAMRLWLDNFTVLPFGTGIALVAARHQARLRNSRQALMSEGDLIIGATAVHYGFSLLTRNVKHFASMQKAEKLDIEDWAAV</sequence>
<keyword evidence="2" id="KW-1277">Toxin-antitoxin system</keyword>
<dbReference type="Pfam" id="PF01850">
    <property type="entry name" value="PIN"/>
    <property type="match status" value="1"/>
</dbReference>
<accession>A0A399F3T6</accession>
<comment type="cofactor">
    <cofactor evidence="1">
        <name>Mg(2+)</name>
        <dbReference type="ChEBI" id="CHEBI:18420"/>
    </cofactor>
</comment>
<dbReference type="Gene3D" id="3.40.50.1010">
    <property type="entry name" value="5'-nuclease"/>
    <property type="match status" value="1"/>
</dbReference>
<dbReference type="RefSeq" id="WP_119275766.1">
    <property type="nucleotide sequence ID" value="NZ_QWLA01000004.1"/>
</dbReference>
<evidence type="ECO:0000256" key="1">
    <source>
        <dbReference type="ARBA" id="ARBA00001946"/>
    </source>
</evidence>
<evidence type="ECO:0000313" key="9">
    <source>
        <dbReference type="EMBL" id="RIH89271.1"/>
    </source>
</evidence>
<evidence type="ECO:0000256" key="5">
    <source>
        <dbReference type="ARBA" id="ARBA00022801"/>
    </source>
</evidence>
<feature type="domain" description="PIN" evidence="8">
    <location>
        <begin position="8"/>
        <end position="123"/>
    </location>
</feature>
<gene>
    <name evidence="9" type="primary">vapC_1</name>
    <name evidence="9" type="ORF">Mrose_00411</name>
</gene>
<dbReference type="InterPro" id="IPR050556">
    <property type="entry name" value="Type_II_TA_system_RNase"/>
</dbReference>
<dbReference type="Proteomes" id="UP000265341">
    <property type="component" value="Unassembled WGS sequence"/>
</dbReference>
<protein>
    <submittedName>
        <fullName evidence="9">tRNA(fMet)-specific endonuclease VapC</fullName>
        <ecNumber evidence="9">3.1.-.-</ecNumber>
    </submittedName>
</protein>